<dbReference type="Gene3D" id="3.40.190.150">
    <property type="entry name" value="Bordetella uptake gene, domain 1"/>
    <property type="match status" value="1"/>
</dbReference>
<gene>
    <name evidence="3" type="ORF">FHW18_004760</name>
</gene>
<sequence>MPSIPAGLRGLRKYAAKALAVTLAVIASVLPPAGAATTGAFPDRPVTLVVPYGPGGVVDIAARSLAEGLGKLWGQTVVVDNRAGAAGVIGAAMVARAQGDGYTLLCVDDGVMVSMPHFNKEMPYDTLRDLQPVAMVGTYPYVFFANAQAGYKTLDQVVAASKAKPGSVNYGTNGVGGIQHLAVERFQRQAQIRLNHIPYKSGNPALQDLVGGQIPTAIVALATGSPYLNDPRVIPLAVTDTQRTPLRPDLPTARELGYDGFTTLSWLAMFAPRTAPPALVDKINDAVATVVASDAYRNAMSARGVTAQFKPSKALREQVAIEFDRNGADIRSLEAATR</sequence>
<keyword evidence="2" id="KW-0732">Signal</keyword>
<proteinExistence type="inferred from homology"/>
<comment type="caution">
    <text evidence="3">The sequence shown here is derived from an EMBL/GenBank/DDBJ whole genome shotgun (WGS) entry which is preliminary data.</text>
</comment>
<dbReference type="EMBL" id="JACBYR010000002">
    <property type="protein sequence ID" value="NYE85453.1"/>
    <property type="molecule type" value="Genomic_DNA"/>
</dbReference>
<dbReference type="InterPro" id="IPR005064">
    <property type="entry name" value="BUG"/>
</dbReference>
<organism evidence="3 4">
    <name type="scientific">Pigmentiphaga litoralis</name>
    <dbReference type="NCBI Taxonomy" id="516702"/>
    <lineage>
        <taxon>Bacteria</taxon>
        <taxon>Pseudomonadati</taxon>
        <taxon>Pseudomonadota</taxon>
        <taxon>Betaproteobacteria</taxon>
        <taxon>Burkholderiales</taxon>
        <taxon>Alcaligenaceae</taxon>
        <taxon>Pigmentiphaga</taxon>
    </lineage>
</organism>
<feature type="chain" id="PRO_5030838680" evidence="2">
    <location>
        <begin position="36"/>
        <end position="338"/>
    </location>
</feature>
<evidence type="ECO:0000256" key="2">
    <source>
        <dbReference type="SAM" id="SignalP"/>
    </source>
</evidence>
<dbReference type="InterPro" id="IPR042100">
    <property type="entry name" value="Bug_dom1"/>
</dbReference>
<dbReference type="CDD" id="cd07012">
    <property type="entry name" value="PBP2_Bug_TTT"/>
    <property type="match status" value="1"/>
</dbReference>
<accession>A0A7Y9LQ32</accession>
<dbReference type="PIRSF" id="PIRSF017082">
    <property type="entry name" value="YflP"/>
    <property type="match status" value="1"/>
</dbReference>
<keyword evidence="4" id="KW-1185">Reference proteome</keyword>
<dbReference type="PANTHER" id="PTHR42928:SF5">
    <property type="entry name" value="BLR1237 PROTEIN"/>
    <property type="match status" value="1"/>
</dbReference>
<dbReference type="AlphaFoldDB" id="A0A7Y9LQ32"/>
<dbReference type="Proteomes" id="UP000542125">
    <property type="component" value="Unassembled WGS sequence"/>
</dbReference>
<evidence type="ECO:0000313" key="3">
    <source>
        <dbReference type="EMBL" id="NYE85453.1"/>
    </source>
</evidence>
<comment type="similarity">
    <text evidence="1">Belongs to the UPF0065 (bug) family.</text>
</comment>
<keyword evidence="3" id="KW-0675">Receptor</keyword>
<feature type="signal peptide" evidence="2">
    <location>
        <begin position="1"/>
        <end position="35"/>
    </location>
</feature>
<dbReference type="PANTHER" id="PTHR42928">
    <property type="entry name" value="TRICARBOXYLATE-BINDING PROTEIN"/>
    <property type="match status" value="1"/>
</dbReference>
<evidence type="ECO:0000313" key="4">
    <source>
        <dbReference type="Proteomes" id="UP000542125"/>
    </source>
</evidence>
<name>A0A7Y9LQ32_9BURK</name>
<dbReference type="SUPFAM" id="SSF53850">
    <property type="entry name" value="Periplasmic binding protein-like II"/>
    <property type="match status" value="1"/>
</dbReference>
<protein>
    <submittedName>
        <fullName evidence="3">Tripartite-type tricarboxylate transporter receptor subunit TctC</fullName>
    </submittedName>
</protein>
<dbReference type="Gene3D" id="3.40.190.10">
    <property type="entry name" value="Periplasmic binding protein-like II"/>
    <property type="match status" value="1"/>
</dbReference>
<evidence type="ECO:0000256" key="1">
    <source>
        <dbReference type="ARBA" id="ARBA00006987"/>
    </source>
</evidence>
<reference evidence="3 4" key="1">
    <citation type="submission" date="2020-07" db="EMBL/GenBank/DDBJ databases">
        <title>Genomic Encyclopedia of Type Strains, Phase IV (KMG-V): Genome sequencing to study the core and pangenomes of soil and plant-associated prokaryotes.</title>
        <authorList>
            <person name="Whitman W."/>
        </authorList>
    </citation>
    <scope>NUCLEOTIDE SEQUENCE [LARGE SCALE GENOMIC DNA]</scope>
    <source>
        <strain evidence="3 4">SAS40</strain>
    </source>
</reference>
<dbReference type="RefSeq" id="WP_179589401.1">
    <property type="nucleotide sequence ID" value="NZ_JACBYR010000002.1"/>
</dbReference>
<dbReference type="Pfam" id="PF03401">
    <property type="entry name" value="TctC"/>
    <property type="match status" value="1"/>
</dbReference>